<evidence type="ECO:0000256" key="4">
    <source>
        <dbReference type="PROSITE-ProRule" id="PRU00335"/>
    </source>
</evidence>
<protein>
    <submittedName>
        <fullName evidence="6">TetR/AcrR family transcriptional regulator</fullName>
    </submittedName>
</protein>
<evidence type="ECO:0000313" key="7">
    <source>
        <dbReference type="Proteomes" id="UP001501509"/>
    </source>
</evidence>
<dbReference type="InterPro" id="IPR050109">
    <property type="entry name" value="HTH-type_TetR-like_transc_reg"/>
</dbReference>
<evidence type="ECO:0000256" key="1">
    <source>
        <dbReference type="ARBA" id="ARBA00023015"/>
    </source>
</evidence>
<dbReference type="PRINTS" id="PR00455">
    <property type="entry name" value="HTHTETR"/>
</dbReference>
<name>A0ABN3QU21_9ACTN</name>
<organism evidence="6 7">
    <name type="scientific">Actinomadura fulvescens</name>
    <dbReference type="NCBI Taxonomy" id="46160"/>
    <lineage>
        <taxon>Bacteria</taxon>
        <taxon>Bacillati</taxon>
        <taxon>Actinomycetota</taxon>
        <taxon>Actinomycetes</taxon>
        <taxon>Streptosporangiales</taxon>
        <taxon>Thermomonosporaceae</taxon>
        <taxon>Actinomadura</taxon>
    </lineage>
</organism>
<dbReference type="InterPro" id="IPR009057">
    <property type="entry name" value="Homeodomain-like_sf"/>
</dbReference>
<dbReference type="Gene3D" id="1.10.357.10">
    <property type="entry name" value="Tetracycline Repressor, domain 2"/>
    <property type="match status" value="1"/>
</dbReference>
<dbReference type="SUPFAM" id="SSF48498">
    <property type="entry name" value="Tetracyclin repressor-like, C-terminal domain"/>
    <property type="match status" value="1"/>
</dbReference>
<evidence type="ECO:0000256" key="3">
    <source>
        <dbReference type="ARBA" id="ARBA00023163"/>
    </source>
</evidence>
<feature type="DNA-binding region" description="H-T-H motif" evidence="4">
    <location>
        <begin position="36"/>
        <end position="55"/>
    </location>
</feature>
<dbReference type="PANTHER" id="PTHR30055:SF234">
    <property type="entry name" value="HTH-TYPE TRANSCRIPTIONAL REGULATOR BETI"/>
    <property type="match status" value="1"/>
</dbReference>
<dbReference type="PANTHER" id="PTHR30055">
    <property type="entry name" value="HTH-TYPE TRANSCRIPTIONAL REGULATOR RUTR"/>
    <property type="match status" value="1"/>
</dbReference>
<dbReference type="SUPFAM" id="SSF46689">
    <property type="entry name" value="Homeodomain-like"/>
    <property type="match status" value="1"/>
</dbReference>
<dbReference type="InterPro" id="IPR049445">
    <property type="entry name" value="TetR_SbtR-like_C"/>
</dbReference>
<keyword evidence="2 4" id="KW-0238">DNA-binding</keyword>
<sequence length="196" mass="21607">MDDAPARPMRADARRNYQRLLAAAQALVCEEGTDASLEEIARRAGLGIGTLYRHFPTREALLETLLREHFEAMRARAEQLLRAPDPLQALIGWLRTFSRGTSAYRGLADSMMAALRDETSRLHASCQGMRGAGQDLLVRAQAAGAVRPDVTTLDLFLYANAAAWAAERVPADPEVGERFLRTIIDGLRTRTDEDAS</sequence>
<gene>
    <name evidence="6" type="ORF">GCM10010411_87830</name>
</gene>
<dbReference type="EMBL" id="BAAATD010000019">
    <property type="protein sequence ID" value="GAA2635311.1"/>
    <property type="molecule type" value="Genomic_DNA"/>
</dbReference>
<evidence type="ECO:0000259" key="5">
    <source>
        <dbReference type="PROSITE" id="PS50977"/>
    </source>
</evidence>
<evidence type="ECO:0000313" key="6">
    <source>
        <dbReference type="EMBL" id="GAA2635311.1"/>
    </source>
</evidence>
<dbReference type="PROSITE" id="PS50977">
    <property type="entry name" value="HTH_TETR_2"/>
    <property type="match status" value="1"/>
</dbReference>
<dbReference type="InterPro" id="IPR036271">
    <property type="entry name" value="Tet_transcr_reg_TetR-rel_C_sf"/>
</dbReference>
<feature type="domain" description="HTH tetR-type" evidence="5">
    <location>
        <begin position="14"/>
        <end position="73"/>
    </location>
</feature>
<dbReference type="InterPro" id="IPR001647">
    <property type="entry name" value="HTH_TetR"/>
</dbReference>
<dbReference type="RefSeq" id="WP_344548480.1">
    <property type="nucleotide sequence ID" value="NZ_BAAATD010000019.1"/>
</dbReference>
<dbReference type="Proteomes" id="UP001501509">
    <property type="component" value="Unassembled WGS sequence"/>
</dbReference>
<proteinExistence type="predicted"/>
<reference evidence="6 7" key="1">
    <citation type="journal article" date="2019" name="Int. J. Syst. Evol. Microbiol.">
        <title>The Global Catalogue of Microorganisms (GCM) 10K type strain sequencing project: providing services to taxonomists for standard genome sequencing and annotation.</title>
        <authorList>
            <consortium name="The Broad Institute Genomics Platform"/>
            <consortium name="The Broad Institute Genome Sequencing Center for Infectious Disease"/>
            <person name="Wu L."/>
            <person name="Ma J."/>
        </authorList>
    </citation>
    <scope>NUCLEOTIDE SEQUENCE [LARGE SCALE GENOMIC DNA]</scope>
    <source>
        <strain evidence="6 7">JCM 6833</strain>
    </source>
</reference>
<keyword evidence="1" id="KW-0805">Transcription regulation</keyword>
<dbReference type="Pfam" id="PF21597">
    <property type="entry name" value="TetR_C_43"/>
    <property type="match status" value="1"/>
</dbReference>
<keyword evidence="7" id="KW-1185">Reference proteome</keyword>
<evidence type="ECO:0000256" key="2">
    <source>
        <dbReference type="ARBA" id="ARBA00023125"/>
    </source>
</evidence>
<keyword evidence="3" id="KW-0804">Transcription</keyword>
<dbReference type="Pfam" id="PF00440">
    <property type="entry name" value="TetR_N"/>
    <property type="match status" value="1"/>
</dbReference>
<accession>A0ABN3QU21</accession>
<comment type="caution">
    <text evidence="6">The sequence shown here is derived from an EMBL/GenBank/DDBJ whole genome shotgun (WGS) entry which is preliminary data.</text>
</comment>